<evidence type="ECO:0000313" key="4">
    <source>
        <dbReference type="Proteomes" id="UP001360560"/>
    </source>
</evidence>
<dbReference type="PANTHER" id="PTHR22767">
    <property type="entry name" value="N-TERMINAL ACETYLTRANSFERASE-RELATED"/>
    <property type="match status" value="1"/>
</dbReference>
<evidence type="ECO:0000313" key="3">
    <source>
        <dbReference type="EMBL" id="GMM38854.1"/>
    </source>
</evidence>
<dbReference type="Pfam" id="PF12569">
    <property type="entry name" value="NatA_aux_su"/>
    <property type="match status" value="2"/>
</dbReference>
<dbReference type="RefSeq" id="XP_064855849.1">
    <property type="nucleotide sequence ID" value="XM_064999777.1"/>
</dbReference>
<evidence type="ECO:0000256" key="2">
    <source>
        <dbReference type="ARBA" id="ARBA00022803"/>
    </source>
</evidence>
<dbReference type="GeneID" id="90076842"/>
<dbReference type="InterPro" id="IPR011990">
    <property type="entry name" value="TPR-like_helical_dom_sf"/>
</dbReference>
<evidence type="ECO:0000256" key="1">
    <source>
        <dbReference type="ARBA" id="ARBA00022737"/>
    </source>
</evidence>
<keyword evidence="4" id="KW-1185">Reference proteome</keyword>
<dbReference type="PIRSF" id="PIRSF000422">
    <property type="entry name" value="N-terminal-AcTrfase-A_aux_su"/>
    <property type="match status" value="1"/>
</dbReference>
<comment type="caution">
    <text evidence="3">The sequence shown here is derived from an EMBL/GenBank/DDBJ whole genome shotgun (WGS) entry which is preliminary data.</text>
</comment>
<sequence>MSRRRTAGTLFQSKEDTNFKEALKLYESKQYKKALKLVDTNLKKKSHPQSLALKGLLLYHIHAANGKNEDPDNLEPKSYFQKALKEDASNPVINHIIAIFYRALPDYTEAAKYYKLALDNGSENRNIWKDLAVSEIQLRKYKNALAARLQVLNYFQGYRANWTGLAITHHLNKNYDQAEKVLTGFEELAEGKLSDPEFVEHSECLLYKNKIIFESGDVKKALKNLKEIEKTVFDHLSVNEYRATYQTALGDHKAASITYRKLLQRNPDKTDYYYLLEASLGIEQSNITKRLKLYNKLEKFYPKSDPPKVIPLMFLKADSKEFEDKLKNYLISKLQRGVPSVFKTLKFLYKNPAKVQVIEKLVLEFLDDLAQKSKLDVDPTITVWTLYLLSQHYMFLGDISKAEEYIDKAMTHSPTLVELILFKANIAKHKGQLVEAADIVNSARLLDLQDRFINCKATKYYLRADNLEKAIEIASLFTKNDDAVNGLKDLHLMQANWYLIEESEAYFRLFKKAKNALINHLNKIDSENIEFTPELSREVKDEIDEVQKLKGLTLKRFNSVVKNYKEFENDQLDFHGYCPRKGTPRAYISMLNWADGLFNQPLFMRAVKGMSEVYLSINDDIVNREASIIYKYSEIIASSASKKSKNKNKNKTNKRREQEASKIIAYDHDLDVFGEQFVNTDEPIEKLNELFSLTTDKTSVFYLKLSFLIYIIQGKFILAFQSLKNAKDILVDPSQAILPYYLMKLVESLKNNTDPKLEAIKSMVVKSISSVFKDFNADESFDVILTKFFKLSEADGLENHYFYLKSTKLAGKYDEAVATKILELINKGKIDRDLNLDELVILKDYVEANGSEDCYWI</sequence>
<dbReference type="InterPro" id="IPR021183">
    <property type="entry name" value="NatA_aux_su"/>
</dbReference>
<dbReference type="EMBL" id="BTFZ01000020">
    <property type="protein sequence ID" value="GMM38854.1"/>
    <property type="molecule type" value="Genomic_DNA"/>
</dbReference>
<protein>
    <submittedName>
        <fullName evidence="3">Peptide alpha-N-acetyltransferase complex A subunit</fullName>
    </submittedName>
</protein>
<dbReference type="PANTHER" id="PTHR22767:SF2">
    <property type="entry name" value="N(ALPHA)-ACETYLTRANSFERASE 15_16, ISOFORM A"/>
    <property type="match status" value="1"/>
</dbReference>
<dbReference type="InterPro" id="IPR019734">
    <property type="entry name" value="TPR_rpt"/>
</dbReference>
<name>A0AAV5QVM2_9ASCO</name>
<dbReference type="GO" id="GO:0031415">
    <property type="term" value="C:NatA complex"/>
    <property type="evidence" value="ECO:0007669"/>
    <property type="project" value="TreeGrafter"/>
</dbReference>
<gene>
    <name evidence="3" type="ORF">DASC09_061930</name>
</gene>
<dbReference type="SMART" id="SM00028">
    <property type="entry name" value="TPR"/>
    <property type="match status" value="5"/>
</dbReference>
<keyword evidence="2" id="KW-0802">TPR repeat</keyword>
<reference evidence="3 4" key="1">
    <citation type="journal article" date="2023" name="Elife">
        <title>Identification of key yeast species and microbe-microbe interactions impacting larval growth of Drosophila in the wild.</title>
        <authorList>
            <person name="Mure A."/>
            <person name="Sugiura Y."/>
            <person name="Maeda R."/>
            <person name="Honda K."/>
            <person name="Sakurai N."/>
            <person name="Takahashi Y."/>
            <person name="Watada M."/>
            <person name="Katoh T."/>
            <person name="Gotoh A."/>
            <person name="Gotoh Y."/>
            <person name="Taniguchi I."/>
            <person name="Nakamura K."/>
            <person name="Hayashi T."/>
            <person name="Katayama T."/>
            <person name="Uemura T."/>
            <person name="Hattori Y."/>
        </authorList>
    </citation>
    <scope>NUCLEOTIDE SEQUENCE [LARGE SCALE GENOMIC DNA]</scope>
    <source>
        <strain evidence="3 4">SC-9</strain>
    </source>
</reference>
<dbReference type="SUPFAM" id="SSF48452">
    <property type="entry name" value="TPR-like"/>
    <property type="match status" value="2"/>
</dbReference>
<dbReference type="Proteomes" id="UP001360560">
    <property type="component" value="Unassembled WGS sequence"/>
</dbReference>
<proteinExistence type="predicted"/>
<keyword evidence="1" id="KW-0677">Repeat</keyword>
<accession>A0AAV5QVM2</accession>
<dbReference type="Gene3D" id="1.25.40.1010">
    <property type="match status" value="1"/>
</dbReference>
<dbReference type="AlphaFoldDB" id="A0AAV5QVM2"/>
<organism evidence="3 4">
    <name type="scientific">Saccharomycopsis crataegensis</name>
    <dbReference type="NCBI Taxonomy" id="43959"/>
    <lineage>
        <taxon>Eukaryota</taxon>
        <taxon>Fungi</taxon>
        <taxon>Dikarya</taxon>
        <taxon>Ascomycota</taxon>
        <taxon>Saccharomycotina</taxon>
        <taxon>Saccharomycetes</taxon>
        <taxon>Saccharomycopsidaceae</taxon>
        <taxon>Saccharomycopsis</taxon>
    </lineage>
</organism>
<dbReference type="Gene3D" id="1.25.40.1040">
    <property type="match status" value="1"/>
</dbReference>